<organism evidence="5 6">
    <name type="scientific">Morella rubra</name>
    <name type="common">Chinese bayberry</name>
    <dbReference type="NCBI Taxonomy" id="262757"/>
    <lineage>
        <taxon>Eukaryota</taxon>
        <taxon>Viridiplantae</taxon>
        <taxon>Streptophyta</taxon>
        <taxon>Embryophyta</taxon>
        <taxon>Tracheophyta</taxon>
        <taxon>Spermatophyta</taxon>
        <taxon>Magnoliopsida</taxon>
        <taxon>eudicotyledons</taxon>
        <taxon>Gunneridae</taxon>
        <taxon>Pentapetalae</taxon>
        <taxon>rosids</taxon>
        <taxon>fabids</taxon>
        <taxon>Fagales</taxon>
        <taxon>Myricaceae</taxon>
        <taxon>Morella</taxon>
    </lineage>
</organism>
<reference evidence="5 6" key="1">
    <citation type="journal article" date="2019" name="Plant Biotechnol. J.">
        <title>The red bayberry genome and genetic basis of sex determination.</title>
        <authorList>
            <person name="Jia H.M."/>
            <person name="Jia H.J."/>
            <person name="Cai Q.L."/>
            <person name="Wang Y."/>
            <person name="Zhao H.B."/>
            <person name="Yang W.F."/>
            <person name="Wang G.Y."/>
            <person name="Li Y.H."/>
            <person name="Zhan D.L."/>
            <person name="Shen Y.T."/>
            <person name="Niu Q.F."/>
            <person name="Chang L."/>
            <person name="Qiu J."/>
            <person name="Zhao L."/>
            <person name="Xie H.B."/>
            <person name="Fu W.Y."/>
            <person name="Jin J."/>
            <person name="Li X.W."/>
            <person name="Jiao Y."/>
            <person name="Zhou C.C."/>
            <person name="Tu T."/>
            <person name="Chai C.Y."/>
            <person name="Gao J.L."/>
            <person name="Fan L.J."/>
            <person name="van de Weg E."/>
            <person name="Wang J.Y."/>
            <person name="Gao Z.S."/>
        </authorList>
    </citation>
    <scope>NUCLEOTIDE SEQUENCE [LARGE SCALE GENOMIC DNA]</scope>
    <source>
        <tissue evidence="5">Leaves</tissue>
    </source>
</reference>
<feature type="domain" description="Disease resistance N-terminal" evidence="4">
    <location>
        <begin position="2"/>
        <end position="54"/>
    </location>
</feature>
<sequence length="132" mass="14857">MLSVNAVLEDAKQKQITKPFVKAWIDELKDALYDADDILDGIATEAMRSKLEADFLTAMGKVRSSISTFLDRFINKVEPKIKGVVKGVDDLAKKRIIWAYKKLLGGDNPKDLPRLLPLKNLVLSVGMMIRRQ</sequence>
<evidence type="ECO:0000256" key="2">
    <source>
        <dbReference type="ARBA" id="ARBA00022741"/>
    </source>
</evidence>
<name>A0A6A1UH70_9ROSI</name>
<accession>A0A6A1UH70</accession>
<gene>
    <name evidence="5" type="ORF">CJ030_MR0G020160</name>
</gene>
<keyword evidence="3" id="KW-0611">Plant defense</keyword>
<keyword evidence="2" id="KW-0547">Nucleotide-binding</keyword>
<evidence type="ECO:0000259" key="4">
    <source>
        <dbReference type="Pfam" id="PF18052"/>
    </source>
</evidence>
<dbReference type="Proteomes" id="UP000516437">
    <property type="component" value="Unassembled WGS sequence"/>
</dbReference>
<dbReference type="GO" id="GO:0000166">
    <property type="term" value="F:nucleotide binding"/>
    <property type="evidence" value="ECO:0007669"/>
    <property type="project" value="UniProtKB-KW"/>
</dbReference>
<keyword evidence="1" id="KW-0677">Repeat</keyword>
<evidence type="ECO:0000256" key="1">
    <source>
        <dbReference type="ARBA" id="ARBA00022737"/>
    </source>
</evidence>
<dbReference type="GO" id="GO:0006952">
    <property type="term" value="P:defense response"/>
    <property type="evidence" value="ECO:0007669"/>
    <property type="project" value="UniProtKB-KW"/>
</dbReference>
<dbReference type="AlphaFoldDB" id="A0A6A1UH70"/>
<evidence type="ECO:0000256" key="3">
    <source>
        <dbReference type="ARBA" id="ARBA00022821"/>
    </source>
</evidence>
<dbReference type="OrthoDB" id="1299809at2759"/>
<dbReference type="Gene3D" id="1.20.5.4130">
    <property type="match status" value="1"/>
</dbReference>
<protein>
    <submittedName>
        <fullName evidence="5">Putative disease resistance RPP13-like protein 1</fullName>
    </submittedName>
</protein>
<evidence type="ECO:0000313" key="5">
    <source>
        <dbReference type="EMBL" id="KAB1199592.1"/>
    </source>
</evidence>
<proteinExistence type="predicted"/>
<keyword evidence="6" id="KW-1185">Reference proteome</keyword>
<dbReference type="EMBL" id="RXIC02000448">
    <property type="protein sequence ID" value="KAB1199592.1"/>
    <property type="molecule type" value="Genomic_DNA"/>
</dbReference>
<dbReference type="InterPro" id="IPR041118">
    <property type="entry name" value="Rx_N"/>
</dbReference>
<evidence type="ECO:0000313" key="6">
    <source>
        <dbReference type="Proteomes" id="UP000516437"/>
    </source>
</evidence>
<dbReference type="Pfam" id="PF18052">
    <property type="entry name" value="Rx_N"/>
    <property type="match status" value="1"/>
</dbReference>
<comment type="caution">
    <text evidence="5">The sequence shown here is derived from an EMBL/GenBank/DDBJ whole genome shotgun (WGS) entry which is preliminary data.</text>
</comment>